<keyword evidence="2" id="KW-0433">Leucine-rich repeat</keyword>
<dbReference type="GO" id="GO:0031267">
    <property type="term" value="F:small GTPase binding"/>
    <property type="evidence" value="ECO:0007669"/>
    <property type="project" value="TreeGrafter"/>
</dbReference>
<evidence type="ECO:0000256" key="2">
    <source>
        <dbReference type="ARBA" id="ARBA00022614"/>
    </source>
</evidence>
<reference evidence="4" key="1">
    <citation type="submission" date="2021-06" db="EMBL/GenBank/DDBJ databases">
        <authorList>
            <person name="Kallberg Y."/>
            <person name="Tangrot J."/>
            <person name="Rosling A."/>
        </authorList>
    </citation>
    <scope>NUCLEOTIDE SEQUENCE</scope>
    <source>
        <strain evidence="4">FL966</strain>
    </source>
</reference>
<dbReference type="Gene3D" id="3.80.10.10">
    <property type="entry name" value="Ribonuclease Inhibitor"/>
    <property type="match status" value="1"/>
</dbReference>
<dbReference type="GO" id="GO:0005634">
    <property type="term" value="C:nucleus"/>
    <property type="evidence" value="ECO:0007669"/>
    <property type="project" value="TreeGrafter"/>
</dbReference>
<dbReference type="AlphaFoldDB" id="A0A9N9NLS5"/>
<dbReference type="EMBL" id="CAJVQA010017640">
    <property type="protein sequence ID" value="CAG8749776.1"/>
    <property type="molecule type" value="Genomic_DNA"/>
</dbReference>
<gene>
    <name evidence="4" type="ORF">CPELLU_LOCUS14627</name>
</gene>
<protein>
    <submittedName>
        <fullName evidence="4">10244_t:CDS:1</fullName>
    </submittedName>
</protein>
<name>A0A9N9NLS5_9GLOM</name>
<dbReference type="PANTHER" id="PTHR24113:SF12">
    <property type="entry name" value="RAN GTPASE-ACTIVATING PROTEIN 1"/>
    <property type="match status" value="1"/>
</dbReference>
<dbReference type="GO" id="GO:0005829">
    <property type="term" value="C:cytosol"/>
    <property type="evidence" value="ECO:0007669"/>
    <property type="project" value="TreeGrafter"/>
</dbReference>
<dbReference type="PANTHER" id="PTHR24113">
    <property type="entry name" value="RAN GTPASE-ACTIVATING PROTEIN 1"/>
    <property type="match status" value="1"/>
</dbReference>
<dbReference type="GO" id="GO:0006913">
    <property type="term" value="P:nucleocytoplasmic transport"/>
    <property type="evidence" value="ECO:0007669"/>
    <property type="project" value="TreeGrafter"/>
</dbReference>
<proteinExistence type="predicted"/>
<accession>A0A9N9NLS5</accession>
<evidence type="ECO:0000256" key="1">
    <source>
        <dbReference type="ARBA" id="ARBA00022468"/>
    </source>
</evidence>
<evidence type="ECO:0000313" key="5">
    <source>
        <dbReference type="Proteomes" id="UP000789759"/>
    </source>
</evidence>
<dbReference type="OrthoDB" id="120976at2759"/>
<sequence>LQGVHLDPIVLSFHDSWSKIFIILLSLTRLSGYMNNPRYFDDYAGLKLNYFKHEDYKTFMFSLNTTHIVKWALIKMLLRTCRDLESLSVEGILPDTLLEIICRYTNVTNLKISYNYLSYYNLKALFENDALSSLDLSDNKFYYGWSKALSLCKNTELTDLKFGHDELDLWSNDFGSQGIRALAKALYKNTSLTTLKLGSTGIRLDDIEELAKALHKNNTLKVLDHQFNYLDFEGGNILVEGNNKSTVLNLYHNKFMSQEEKFKKAKRNIVTFKFNI</sequence>
<dbReference type="InterPro" id="IPR027038">
    <property type="entry name" value="RanGap"/>
</dbReference>
<evidence type="ECO:0000256" key="3">
    <source>
        <dbReference type="ARBA" id="ARBA00022737"/>
    </source>
</evidence>
<dbReference type="InterPro" id="IPR032675">
    <property type="entry name" value="LRR_dom_sf"/>
</dbReference>
<comment type="caution">
    <text evidence="4">The sequence shown here is derived from an EMBL/GenBank/DDBJ whole genome shotgun (WGS) entry which is preliminary data.</text>
</comment>
<dbReference type="GO" id="GO:0048471">
    <property type="term" value="C:perinuclear region of cytoplasm"/>
    <property type="evidence" value="ECO:0007669"/>
    <property type="project" value="TreeGrafter"/>
</dbReference>
<keyword evidence="1" id="KW-0343">GTPase activation</keyword>
<evidence type="ECO:0000313" key="4">
    <source>
        <dbReference type="EMBL" id="CAG8749776.1"/>
    </source>
</evidence>
<dbReference type="SUPFAM" id="SSF52047">
    <property type="entry name" value="RNI-like"/>
    <property type="match status" value="1"/>
</dbReference>
<dbReference type="SMART" id="SM00368">
    <property type="entry name" value="LRR_RI"/>
    <property type="match status" value="2"/>
</dbReference>
<keyword evidence="3" id="KW-0677">Repeat</keyword>
<dbReference type="Proteomes" id="UP000789759">
    <property type="component" value="Unassembled WGS sequence"/>
</dbReference>
<feature type="non-terminal residue" evidence="4">
    <location>
        <position position="1"/>
    </location>
</feature>
<organism evidence="4 5">
    <name type="scientific">Cetraspora pellucida</name>
    <dbReference type="NCBI Taxonomy" id="1433469"/>
    <lineage>
        <taxon>Eukaryota</taxon>
        <taxon>Fungi</taxon>
        <taxon>Fungi incertae sedis</taxon>
        <taxon>Mucoromycota</taxon>
        <taxon>Glomeromycotina</taxon>
        <taxon>Glomeromycetes</taxon>
        <taxon>Diversisporales</taxon>
        <taxon>Gigasporaceae</taxon>
        <taxon>Cetraspora</taxon>
    </lineage>
</organism>
<dbReference type="GO" id="GO:0005096">
    <property type="term" value="F:GTPase activator activity"/>
    <property type="evidence" value="ECO:0007669"/>
    <property type="project" value="UniProtKB-KW"/>
</dbReference>
<keyword evidence="5" id="KW-1185">Reference proteome</keyword>